<feature type="compositionally biased region" description="Acidic residues" evidence="1">
    <location>
        <begin position="2094"/>
        <end position="2107"/>
    </location>
</feature>
<reference evidence="4" key="1">
    <citation type="submission" date="2020-11" db="EMBL/GenBank/DDBJ databases">
        <authorList>
            <person name="Tran Van P."/>
        </authorList>
    </citation>
    <scope>NUCLEOTIDE SEQUENCE</scope>
</reference>
<dbReference type="PROSITE" id="PS00675">
    <property type="entry name" value="SIGMA54_INTERACT_1"/>
    <property type="match status" value="2"/>
</dbReference>
<evidence type="ECO:0000313" key="4">
    <source>
        <dbReference type="EMBL" id="CAD7641485.1"/>
    </source>
</evidence>
<feature type="region of interest" description="Disordered" evidence="1">
    <location>
        <begin position="306"/>
        <end position="329"/>
    </location>
</feature>
<keyword evidence="2" id="KW-0812">Transmembrane</keyword>
<feature type="region of interest" description="Disordered" evidence="1">
    <location>
        <begin position="1885"/>
        <end position="2107"/>
    </location>
</feature>
<evidence type="ECO:0000256" key="1">
    <source>
        <dbReference type="SAM" id="MobiDB-lite"/>
    </source>
</evidence>
<feature type="compositionally biased region" description="Polar residues" evidence="1">
    <location>
        <begin position="1260"/>
        <end position="1272"/>
    </location>
</feature>
<feature type="domain" description="AAA+ ATPase" evidence="3">
    <location>
        <begin position="363"/>
        <end position="526"/>
    </location>
</feature>
<feature type="region of interest" description="Disordered" evidence="1">
    <location>
        <begin position="1710"/>
        <end position="1769"/>
    </location>
</feature>
<feature type="compositionally biased region" description="Polar residues" evidence="1">
    <location>
        <begin position="1296"/>
        <end position="1317"/>
    </location>
</feature>
<feature type="non-terminal residue" evidence="4">
    <location>
        <position position="1"/>
    </location>
</feature>
<feature type="compositionally biased region" description="Polar residues" evidence="1">
    <location>
        <begin position="1528"/>
        <end position="1541"/>
    </location>
</feature>
<feature type="region of interest" description="Disordered" evidence="1">
    <location>
        <begin position="1507"/>
        <end position="1601"/>
    </location>
</feature>
<feature type="compositionally biased region" description="Low complexity" evidence="1">
    <location>
        <begin position="1886"/>
        <end position="1902"/>
    </location>
</feature>
<dbReference type="EMBL" id="OC915682">
    <property type="protein sequence ID" value="CAD7641485.1"/>
    <property type="molecule type" value="Genomic_DNA"/>
</dbReference>
<dbReference type="EMBL" id="CAJPVJ010000857">
    <property type="protein sequence ID" value="CAG2163552.1"/>
    <property type="molecule type" value="Genomic_DNA"/>
</dbReference>
<feature type="compositionally biased region" description="Basic and acidic residues" evidence="1">
    <location>
        <begin position="314"/>
        <end position="329"/>
    </location>
</feature>
<feature type="compositionally biased region" description="Polar residues" evidence="1">
    <location>
        <begin position="1785"/>
        <end position="1798"/>
    </location>
</feature>
<feature type="compositionally biased region" description="Polar residues" evidence="1">
    <location>
        <begin position="1737"/>
        <end position="1756"/>
    </location>
</feature>
<evidence type="ECO:0000313" key="5">
    <source>
        <dbReference type="Proteomes" id="UP000728032"/>
    </source>
</evidence>
<dbReference type="PANTHER" id="PTHR32046">
    <property type="entry name" value="G DOMAIN-CONTAINING PROTEIN"/>
    <property type="match status" value="1"/>
</dbReference>
<feature type="compositionally biased region" description="Polar residues" evidence="1">
    <location>
        <begin position="1511"/>
        <end position="1521"/>
    </location>
</feature>
<feature type="region of interest" description="Disordered" evidence="1">
    <location>
        <begin position="1443"/>
        <end position="1489"/>
    </location>
</feature>
<feature type="domain" description="AAA+ ATPase" evidence="3">
    <location>
        <begin position="5"/>
        <end position="99"/>
    </location>
</feature>
<dbReference type="SMART" id="SM00382">
    <property type="entry name" value="AAA"/>
    <property type="match status" value="2"/>
</dbReference>
<feature type="compositionally biased region" description="Low complexity" evidence="1">
    <location>
        <begin position="2046"/>
        <end position="2057"/>
    </location>
</feature>
<keyword evidence="2" id="KW-1133">Transmembrane helix</keyword>
<dbReference type="SUPFAM" id="SSF52540">
    <property type="entry name" value="P-loop containing nucleoside triphosphate hydrolases"/>
    <property type="match status" value="3"/>
</dbReference>
<proteinExistence type="predicted"/>
<dbReference type="OrthoDB" id="6511348at2759"/>
<dbReference type="InterPro" id="IPR027417">
    <property type="entry name" value="P-loop_NTPase"/>
</dbReference>
<feature type="compositionally biased region" description="Acidic residues" evidence="1">
    <location>
        <begin position="2058"/>
        <end position="2070"/>
    </location>
</feature>
<feature type="region of interest" description="Disordered" evidence="1">
    <location>
        <begin position="1260"/>
        <end position="1321"/>
    </location>
</feature>
<keyword evidence="5" id="KW-1185">Reference proteome</keyword>
<feature type="compositionally biased region" description="Polar residues" evidence="1">
    <location>
        <begin position="1680"/>
        <end position="1689"/>
    </location>
</feature>
<feature type="compositionally biased region" description="Polar residues" evidence="1">
    <location>
        <begin position="1710"/>
        <end position="1724"/>
    </location>
</feature>
<feature type="compositionally biased region" description="Polar residues" evidence="1">
    <location>
        <begin position="1935"/>
        <end position="1948"/>
    </location>
</feature>
<feature type="compositionally biased region" description="Polar residues" evidence="1">
    <location>
        <begin position="1815"/>
        <end position="1824"/>
    </location>
</feature>
<evidence type="ECO:0000259" key="3">
    <source>
        <dbReference type="SMART" id="SM00382"/>
    </source>
</evidence>
<dbReference type="InterPro" id="IPR003593">
    <property type="entry name" value="AAA+_ATPase"/>
</dbReference>
<sequence>MNSKLNLNILLLGESGVGKTTFINALANYLTYLTMIRMKLKVSNLELLFKRQLKLLSHLNKSAADNILFLFTNTDTPGNSATILISELSRVRVNTPDIDIKHNKQTIYCVNYESFTYAVAAASPNNMELSKDVKIDQAIKWKSTLPKVIVEGTKKQETFQNDQIELGDKQKDITLLLLGESDVGKSTFINAFVNYMTYETMDEARDGQLKCLLNEKFSLMDQDTYELKTIVLQATNSNNTLYCFDNESFRHLAATVPPNNMVFNADTKHEHEVSWSKSVTECNRLLQYLSDIKPFPVNITIDKMKLAQSPKTDNQPRGESKIRTDSQPRTEIQHMTDNQLPFDKKQQENPTKAFANIAATCNKTLTILLLGESGVGKSTFINAFVNYINYENMHQAKLKPICLIPVNFTLADRETYRLRTVSLGTHDNNENTGDATKSATQYPKCYKFEIGNVTLNIIDTPGIADTKGIDKDNNNMKNILDFISNYPEINAICVLLKPNNARVGVVFNHLNKSAADNILFLFTNARSTQYAPGDTGPALISLLDQIRKSPPYVDIEYDKKTIYCFDNEAFRFAVASAPPNNMVFDDMLTRDYEMSWQGSVKECDRLLERILSLPPHKVMDTLSLNNAKQNILLLTQPLADIAKNISDNVKQCERHKQKIHEFTGDINDLQKELYIPSVDIETDPLDHPKTVCSDKNCCTQENINGNIKTHYKTSCHSPCYLTHSDGNIVGNKGLLDCKAFNKYERVGPDIYSDPSELYPDHKNFKPHELNAEGKVLSTPSKVIKSDKCYECKHSYQSHLHINYETRIVNKKVRDESKYQRITTTREMSMAQQAQIQKLQVKIDELTIENNLITKCMAKFACFLKNNALTPFNDAFEDYVKIIIENEKQGDNKVTIDKLEKMLKRYKYEKDVIVDAMKKSDQGTISVEDIDQIIKQLCGLKWNGPAISKLLATQIKLKAQSHAYNEQHINSGSGITATSVDARNGLISDTGITCLSALPLQRLTLSAFHSISDSSVKTLLNKTQLKTLVLTDLSQITENLVIRAINVCEEHRERRIDITLCTSQLNKKMLANLSLPKNLTLRVDTQRSNKLSDEEPSTFQMMIVIGMSALILLMALLTTIVVVLVPMAMALMMIHEYLIHSFVMDMPNISYHLKGSLSSNLLLIKQAYLKLILNCPDKRLNIKITRYEEANDYGVQESAVQLLINEGSGDGQSRVTTTALTPTHTTTDIIYILDNFKDRFDSKLKLRPLIEFPEWVSTEGSVAQENHTTPTDQTISTKNTKKKSVVTGEPTQPGVKLTNTVATNEGSKGNETSTTVDPFSSIRDPKRPLLQFQYQVHTTINNDSLTDVLDDIKEPSIPSVESISFIDPHEVSEVVEGHTKASDLTIGTPETNKKSKVIPKLTAPITQSVNTLDTNTESEITKNHTESSVEVLSNTKTNLLEVTGVPTEHYTTTESHSDEKFEEELSGSLNTTDTTNNSDDMDDHSESSDQSVINVTDEGSVYMDKLDHSMDSTDSYQNSNVTELEKGHSQPSGQTTSTVNANESSEVTEESTESVVHLISTTSTKTNTQVPHKLTAPTTQSTDTTNTNEGSEVTEGHTKQSIRTTVVDNDGLEFLRELDQTSNATNTNESSYYNEPLTESYVPSISTTIAYKGSELIEELRGALNSRNTTESSGVADGHTEQTVQSTSAITGDDGSPDEFIEFANAVEVTKGQTHPSVHSVSTTAPGEGSTLKKDLAQSISHTESIDATDSTVSSNVAEEHIESTTEHTISTTHFIKNSKASQLFTAPTTQSKNTLSTTEESDVSEGHTEPGAHSMTATNVNKGSEATKKLSASTTQSLLSTNTIDGADDIQEHTESIIQIVDRINANVRPEIAEEHIESTDLLINTTKSSKGSKTSHSGPTTQSIASMTTNEGTEVTEERTESSVRSKVTHKHQVPTTQSMNTTNASEGSEDTEESTVQSISTTKTKKSFKTITGSKVTKGSKAAKGLRVIKKQKSPATQSISTTTTTEESEVVEVITGSAAESENDATTTELSEDGEEQTEPSDESTTSESISNITEGEDTDDVTLAEESDIKVPKGPKKPKRKGGKRHWWDNDDFLDGEFDEGKV</sequence>
<gene>
    <name evidence="4" type="ORF">ONB1V03_LOCUS3126</name>
</gene>
<keyword evidence="2" id="KW-0472">Membrane</keyword>
<feature type="compositionally biased region" description="Low complexity" evidence="1">
    <location>
        <begin position="1574"/>
        <end position="1586"/>
    </location>
</feature>
<feature type="compositionally biased region" description="Basic residues" evidence="1">
    <location>
        <begin position="2077"/>
        <end position="2089"/>
    </location>
</feature>
<feature type="compositionally biased region" description="Acidic residues" evidence="1">
    <location>
        <begin position="2033"/>
        <end position="2045"/>
    </location>
</feature>
<evidence type="ECO:0000256" key="2">
    <source>
        <dbReference type="SAM" id="Phobius"/>
    </source>
</evidence>
<dbReference type="Gene3D" id="3.40.50.300">
    <property type="entry name" value="P-loop containing nucleotide triphosphate hydrolases"/>
    <property type="match status" value="2"/>
</dbReference>
<organism evidence="4">
    <name type="scientific">Oppiella nova</name>
    <dbReference type="NCBI Taxonomy" id="334625"/>
    <lineage>
        <taxon>Eukaryota</taxon>
        <taxon>Metazoa</taxon>
        <taxon>Ecdysozoa</taxon>
        <taxon>Arthropoda</taxon>
        <taxon>Chelicerata</taxon>
        <taxon>Arachnida</taxon>
        <taxon>Acari</taxon>
        <taxon>Acariformes</taxon>
        <taxon>Sarcoptiformes</taxon>
        <taxon>Oribatida</taxon>
        <taxon>Brachypylina</taxon>
        <taxon>Oppioidea</taxon>
        <taxon>Oppiidae</taxon>
        <taxon>Oppiella</taxon>
    </lineage>
</organism>
<feature type="compositionally biased region" description="Low complexity" evidence="1">
    <location>
        <begin position="2001"/>
        <end position="2018"/>
    </location>
</feature>
<dbReference type="InterPro" id="IPR058519">
    <property type="entry name" value="DUF8206"/>
</dbReference>
<dbReference type="Proteomes" id="UP000728032">
    <property type="component" value="Unassembled WGS sequence"/>
</dbReference>
<accession>A0A7R9LGX6</accession>
<feature type="transmembrane region" description="Helical" evidence="2">
    <location>
        <begin position="1098"/>
        <end position="1124"/>
    </location>
</feature>
<feature type="compositionally biased region" description="Polar residues" evidence="1">
    <location>
        <begin position="2021"/>
        <end position="2032"/>
    </location>
</feature>
<feature type="region of interest" description="Disordered" evidence="1">
    <location>
        <begin position="1785"/>
        <end position="1835"/>
    </location>
</feature>
<name>A0A7R9LGX6_9ACAR</name>
<dbReference type="PANTHER" id="PTHR32046:SF11">
    <property type="entry name" value="IMMUNE-ASSOCIATED NUCLEOTIDE-BINDING PROTEIN 10-LIKE"/>
    <property type="match status" value="1"/>
</dbReference>
<feature type="region of interest" description="Disordered" evidence="1">
    <location>
        <begin position="1667"/>
        <end position="1695"/>
    </location>
</feature>
<dbReference type="InterPro" id="IPR025662">
    <property type="entry name" value="Sigma_54_int_dom_ATP-bd_1"/>
</dbReference>
<protein>
    <recommendedName>
        <fullName evidence="3">AAA+ ATPase domain-containing protein</fullName>
    </recommendedName>
</protein>
<dbReference type="Pfam" id="PF26633">
    <property type="entry name" value="DUF8206"/>
    <property type="match status" value="1"/>
</dbReference>
<feature type="compositionally biased region" description="Polar residues" evidence="1">
    <location>
        <begin position="1558"/>
        <end position="1569"/>
    </location>
</feature>